<evidence type="ECO:0000313" key="1">
    <source>
        <dbReference type="EMBL" id="AFZ48849.1"/>
    </source>
</evidence>
<dbReference type="EMBL" id="CP003944">
    <property type="protein sequence ID" value="AFZ48849.1"/>
    <property type="molecule type" value="Genomic_DNA"/>
</dbReference>
<keyword evidence="2" id="KW-1185">Reference proteome</keyword>
<reference evidence="1" key="1">
    <citation type="submission" date="2012-04" db="EMBL/GenBank/DDBJ databases">
        <title>Finished genome of Dactylococcopsis salina PCC 8305.</title>
        <authorList>
            <consortium name="US DOE Joint Genome Institute"/>
            <person name="Gugger M."/>
            <person name="Coursin T."/>
            <person name="Rippka R."/>
            <person name="Tandeau De Marsac N."/>
            <person name="Huntemann M."/>
            <person name="Wei C.-L."/>
            <person name="Han J."/>
            <person name="Detter J.C."/>
            <person name="Han C."/>
            <person name="Tapia R."/>
            <person name="Daligault H."/>
            <person name="Chen A."/>
            <person name="Krypides N."/>
            <person name="Mavromatis K."/>
            <person name="Markowitz V."/>
            <person name="Szeto E."/>
            <person name="Ivanova N."/>
            <person name="Ovchinnikova G."/>
            <person name="Pagani I."/>
            <person name="Pati A."/>
            <person name="Goodwin L."/>
            <person name="Peters L."/>
            <person name="Pitluck S."/>
            <person name="Woyke T."/>
            <person name="Kerfeld C."/>
        </authorList>
    </citation>
    <scope>NUCLEOTIDE SEQUENCE [LARGE SCALE GENOMIC DNA]</scope>
    <source>
        <strain evidence="1">PCC 8305</strain>
    </source>
</reference>
<dbReference type="Proteomes" id="UP000010482">
    <property type="component" value="Chromosome"/>
</dbReference>
<dbReference type="OrthoDB" id="464498at2"/>
<dbReference type="KEGG" id="dsl:Dacsa_0025"/>
<protein>
    <submittedName>
        <fullName evidence="1">Uncharacterized protein</fullName>
    </submittedName>
</protein>
<gene>
    <name evidence="1" type="ORF">Dacsa_0025</name>
</gene>
<accession>K9YPP8</accession>
<dbReference type="HOGENOM" id="CLU_2435907_0_0_3"/>
<sequence length="90" mass="10337">MSTNTTKNRLIEKINTLSEVELNAVLSFVEKLEQSGKDNGEFQTQKTDEERKALAERFERLCDKTQALLADNSITEEEIQAEIEAYRRGE</sequence>
<dbReference type="AlphaFoldDB" id="K9YPP8"/>
<dbReference type="RefSeq" id="WP_015227862.1">
    <property type="nucleotide sequence ID" value="NC_019780.1"/>
</dbReference>
<evidence type="ECO:0000313" key="2">
    <source>
        <dbReference type="Proteomes" id="UP000010482"/>
    </source>
</evidence>
<organism evidence="1 2">
    <name type="scientific">Dactylococcopsis salina (strain PCC 8305)</name>
    <name type="common">Myxobactron salinum</name>
    <dbReference type="NCBI Taxonomy" id="13035"/>
    <lineage>
        <taxon>Bacteria</taxon>
        <taxon>Bacillati</taxon>
        <taxon>Cyanobacteriota</taxon>
        <taxon>Cyanophyceae</taxon>
        <taxon>Nodosilineales</taxon>
        <taxon>Cymatolegaceae</taxon>
        <taxon>Dactylococcopsis</taxon>
    </lineage>
</organism>
<name>K9YPP8_DACS8</name>
<proteinExistence type="predicted"/>
<dbReference type="eggNOG" id="ENOG5033G7B">
    <property type="taxonomic scope" value="Bacteria"/>
</dbReference>